<evidence type="ECO:0000313" key="2">
    <source>
        <dbReference type="Proteomes" id="UP000322080"/>
    </source>
</evidence>
<gene>
    <name evidence="1" type="ORF">FVF75_02775</name>
</gene>
<keyword evidence="2" id="KW-1185">Reference proteome</keyword>
<evidence type="ECO:0000313" key="1">
    <source>
        <dbReference type="EMBL" id="TYB83123.1"/>
    </source>
</evidence>
<dbReference type="RefSeq" id="WP_148376214.1">
    <property type="nucleotide sequence ID" value="NZ_VSIY01000003.1"/>
</dbReference>
<reference evidence="1 2" key="1">
    <citation type="submission" date="2019-08" db="EMBL/GenBank/DDBJ databases">
        <title>Identification of a novel species of the genus Boseongicola.</title>
        <authorList>
            <person name="Zhang X.-Q."/>
        </authorList>
    </citation>
    <scope>NUCLEOTIDE SEQUENCE [LARGE SCALE GENOMIC DNA]</scope>
    <source>
        <strain evidence="1 2">HY14</strain>
    </source>
</reference>
<dbReference type="Proteomes" id="UP000322080">
    <property type="component" value="Unassembled WGS sequence"/>
</dbReference>
<dbReference type="EMBL" id="VSIY01000003">
    <property type="protein sequence ID" value="TYB83123.1"/>
    <property type="molecule type" value="Genomic_DNA"/>
</dbReference>
<comment type="caution">
    <text evidence="1">The sequence shown here is derived from an EMBL/GenBank/DDBJ whole genome shotgun (WGS) entry which is preliminary data.</text>
</comment>
<organism evidence="1 2">
    <name type="scientific">Maritimibacter fusiformis</name>
    <dbReference type="NCBI Taxonomy" id="2603819"/>
    <lineage>
        <taxon>Bacteria</taxon>
        <taxon>Pseudomonadati</taxon>
        <taxon>Pseudomonadota</taxon>
        <taxon>Alphaproteobacteria</taxon>
        <taxon>Rhodobacterales</taxon>
        <taxon>Roseobacteraceae</taxon>
        <taxon>Maritimibacter</taxon>
    </lineage>
</organism>
<dbReference type="AlphaFoldDB" id="A0A5D0RNQ4"/>
<name>A0A5D0RNQ4_9RHOB</name>
<protein>
    <submittedName>
        <fullName evidence="1">Uncharacterized protein</fullName>
    </submittedName>
</protein>
<accession>A0A5D0RNQ4</accession>
<sequence>MTTATTKRGRRRIYTPDQIALAKRLLTDAPRIEVLEPGALHKISAATGIHRSTLLRVAYTANAYPDIDPAPAIEEENQR</sequence>
<proteinExistence type="predicted"/>